<dbReference type="Gene3D" id="3.40.50.11440">
    <property type="match status" value="1"/>
</dbReference>
<dbReference type="EMBL" id="JBDXSU010000006">
    <property type="protein sequence ID" value="MFB5190641.1"/>
    <property type="molecule type" value="Genomic_DNA"/>
</dbReference>
<name>A0ABV5AEE2_9BACL</name>
<protein>
    <submittedName>
        <fullName evidence="2">Lactate racemase domain-containing protein</fullName>
    </submittedName>
</protein>
<proteinExistence type="predicted"/>
<dbReference type="InterPro" id="IPR018657">
    <property type="entry name" value="LarA-like_N"/>
</dbReference>
<evidence type="ECO:0000259" key="1">
    <source>
        <dbReference type="Pfam" id="PF09861"/>
    </source>
</evidence>
<accession>A0ABV5AEE2</accession>
<dbReference type="Proteomes" id="UP001579974">
    <property type="component" value="Unassembled WGS sequence"/>
</dbReference>
<reference evidence="2 3" key="1">
    <citation type="journal article" date="2024" name="Int. J. Mol. Sci.">
        <title>Exploration of Alicyclobacillus spp. Genome in Search of Antibiotic Resistance.</title>
        <authorList>
            <person name="Bucka-Kolendo J."/>
            <person name="Kiousi D.E."/>
            <person name="Dekowska A."/>
            <person name="Mikolajczuk-Szczyrba A."/>
            <person name="Karadedos D.M."/>
            <person name="Michael P."/>
            <person name="Galanis A."/>
            <person name="Sokolowska B."/>
        </authorList>
    </citation>
    <scope>NUCLEOTIDE SEQUENCE [LARGE SCALE GENOMIC DNA]</scope>
    <source>
        <strain evidence="2 3">KKP 3000</strain>
    </source>
</reference>
<sequence length="428" mass="46446">MSVIRQLVESVPLPNMVEIRQRFPNPTVEDVDDTVNRAFAAESSSIAWPSSGEIAVVVGSRGISEIDQVTRAVVNQLKSRGYQPFVIPGMGSHGGATAQGQKDVLASLGVTEDFVGAPIRSSMEVVQLGQLPNGLPIYMDKLAHEADGIVVINRIKPHTAFRGPYESGIVKMIAIGLGKQKGAESCHKLGFGHMAEHIVQVAEASLQTGKILAGVAIIENAYDRIADIQVLPANGILAREPALLMRAKSFMPRILVDEFDVLVIDEIGKDISGDGMDPNITGRYATPFATGGPKVTRICVRRLTERTHGNANGIGVADTTTKQVFDAIDFEKTYPNALTSTVIDPVKLPMVLENDKLAIQTAIKTSNVLREADVRLVHIRTTLHLDVIRVSESLLPVLRNRDDVEIMSDPMEWHFDAVGALNTALSWR</sequence>
<evidence type="ECO:0000313" key="2">
    <source>
        <dbReference type="EMBL" id="MFB5190641.1"/>
    </source>
</evidence>
<evidence type="ECO:0000313" key="3">
    <source>
        <dbReference type="Proteomes" id="UP001579974"/>
    </source>
</evidence>
<dbReference type="Pfam" id="PF09861">
    <property type="entry name" value="Lar_N"/>
    <property type="match status" value="1"/>
</dbReference>
<comment type="caution">
    <text evidence="2">The sequence shown here is derived from an EMBL/GenBank/DDBJ whole genome shotgun (WGS) entry which is preliminary data.</text>
</comment>
<gene>
    <name evidence="2" type="ORF">KKP3000_004112</name>
</gene>
<feature type="domain" description="LarA-like N-terminal" evidence="1">
    <location>
        <begin position="52"/>
        <end position="191"/>
    </location>
</feature>
<organism evidence="2 3">
    <name type="scientific">Alicyclobacillus fastidiosus</name>
    <dbReference type="NCBI Taxonomy" id="392011"/>
    <lineage>
        <taxon>Bacteria</taxon>
        <taxon>Bacillati</taxon>
        <taxon>Bacillota</taxon>
        <taxon>Bacilli</taxon>
        <taxon>Bacillales</taxon>
        <taxon>Alicyclobacillaceae</taxon>
        <taxon>Alicyclobacillus</taxon>
    </lineage>
</organism>
<dbReference type="RefSeq" id="WP_275474745.1">
    <property type="nucleotide sequence ID" value="NZ_CP162940.1"/>
</dbReference>
<keyword evidence="3" id="KW-1185">Reference proteome</keyword>